<dbReference type="Pfam" id="PF01592">
    <property type="entry name" value="NifU_N"/>
    <property type="match status" value="1"/>
</dbReference>
<dbReference type="SUPFAM" id="SSF82649">
    <property type="entry name" value="SufE/NifU"/>
    <property type="match status" value="1"/>
</dbReference>
<reference evidence="3" key="1">
    <citation type="submission" date="2020-01" db="EMBL/GenBank/DDBJ databases">
        <title>'Steroidobacter agaridevorans' sp. nov., agar-degrading bacteria isolated from rhizosphere soils.</title>
        <authorList>
            <person name="Ikenaga M."/>
            <person name="Kataoka M."/>
            <person name="Murouchi A."/>
            <person name="Katsuragi S."/>
            <person name="Sakai M."/>
        </authorList>
    </citation>
    <scope>NUCLEOTIDE SEQUENCE [LARGE SCALE GENOMIC DNA]</scope>
    <source>
        <strain evidence="3">YU21-B</strain>
    </source>
</reference>
<name>A0A829YAQ0_9GAMM</name>
<dbReference type="RefSeq" id="WP_161812062.1">
    <property type="nucleotide sequence ID" value="NZ_BLJN01000002.1"/>
</dbReference>
<dbReference type="Gene3D" id="3.90.1010.10">
    <property type="match status" value="1"/>
</dbReference>
<dbReference type="GO" id="GO:0005506">
    <property type="term" value="F:iron ion binding"/>
    <property type="evidence" value="ECO:0007669"/>
    <property type="project" value="InterPro"/>
</dbReference>
<evidence type="ECO:0000313" key="3">
    <source>
        <dbReference type="Proteomes" id="UP000445000"/>
    </source>
</evidence>
<gene>
    <name evidence="2" type="ORF">GCM10011487_23690</name>
</gene>
<comment type="caution">
    <text evidence="2">The sequence shown here is derived from an EMBL/GenBank/DDBJ whole genome shotgun (WGS) entry which is preliminary data.</text>
</comment>
<dbReference type="PANTHER" id="PTHR10093">
    <property type="entry name" value="IRON-SULFUR CLUSTER ASSEMBLY ENZYME NIFU HOMOLOG"/>
    <property type="match status" value="1"/>
</dbReference>
<dbReference type="Proteomes" id="UP000445000">
    <property type="component" value="Unassembled WGS sequence"/>
</dbReference>
<evidence type="ECO:0000259" key="1">
    <source>
        <dbReference type="Pfam" id="PF01592"/>
    </source>
</evidence>
<dbReference type="AlphaFoldDB" id="A0A829YAQ0"/>
<evidence type="ECO:0000313" key="2">
    <source>
        <dbReference type="EMBL" id="GFE80369.1"/>
    </source>
</evidence>
<dbReference type="CDD" id="cd06664">
    <property type="entry name" value="IscU_like"/>
    <property type="match status" value="1"/>
</dbReference>
<feature type="domain" description="NIF system FeS cluster assembly NifU N-terminal" evidence="1">
    <location>
        <begin position="4"/>
        <end position="112"/>
    </location>
</feature>
<organism evidence="2 3">
    <name type="scientific">Steroidobacter agaridevorans</name>
    <dbReference type="NCBI Taxonomy" id="2695856"/>
    <lineage>
        <taxon>Bacteria</taxon>
        <taxon>Pseudomonadati</taxon>
        <taxon>Pseudomonadota</taxon>
        <taxon>Gammaproteobacteria</taxon>
        <taxon>Steroidobacterales</taxon>
        <taxon>Steroidobacteraceae</taxon>
        <taxon>Steroidobacter</taxon>
    </lineage>
</organism>
<dbReference type="GO" id="GO:0016226">
    <property type="term" value="P:iron-sulfur cluster assembly"/>
    <property type="evidence" value="ECO:0007669"/>
    <property type="project" value="InterPro"/>
</dbReference>
<proteinExistence type="predicted"/>
<accession>A0A829YAQ0</accession>
<dbReference type="InterPro" id="IPR002871">
    <property type="entry name" value="NIF_FeS_clus_asmbl_NifU_N"/>
</dbReference>
<keyword evidence="3" id="KW-1185">Reference proteome</keyword>
<protein>
    <recommendedName>
        <fullName evidence="1">NIF system FeS cluster assembly NifU N-terminal domain-containing protein</fullName>
    </recommendedName>
</protein>
<sequence length="126" mass="14164">MEPEYSATVVDHFEQPRNGGHFEAGEGVIRGTAGSVAQGTMFVLSARVADERIEAVRFEAYGCPHCIAAGSWLSERLVGLNREQLRTWRWRDADQALRFPLEKRGRLLILEDAVRALSEAWARLIP</sequence>
<dbReference type="GO" id="GO:0051536">
    <property type="term" value="F:iron-sulfur cluster binding"/>
    <property type="evidence" value="ECO:0007669"/>
    <property type="project" value="InterPro"/>
</dbReference>
<dbReference type="EMBL" id="BLJN01000002">
    <property type="protein sequence ID" value="GFE80369.1"/>
    <property type="molecule type" value="Genomic_DNA"/>
</dbReference>